<dbReference type="GO" id="GO:0046464">
    <property type="term" value="P:acylglycerol catabolic process"/>
    <property type="evidence" value="ECO:0007669"/>
    <property type="project" value="TreeGrafter"/>
</dbReference>
<organism evidence="2 3">
    <name type="scientific">Fulvivirga marina</name>
    <dbReference type="NCBI Taxonomy" id="2494733"/>
    <lineage>
        <taxon>Bacteria</taxon>
        <taxon>Pseudomonadati</taxon>
        <taxon>Bacteroidota</taxon>
        <taxon>Cytophagia</taxon>
        <taxon>Cytophagales</taxon>
        <taxon>Fulvivirgaceae</taxon>
        <taxon>Fulvivirga</taxon>
    </lineage>
</organism>
<dbReference type="AlphaFoldDB" id="A0A937KGU4"/>
<dbReference type="Proteomes" id="UP000614216">
    <property type="component" value="Unassembled WGS sequence"/>
</dbReference>
<dbReference type="SUPFAM" id="SSF53474">
    <property type="entry name" value="alpha/beta-Hydrolases"/>
    <property type="match status" value="1"/>
</dbReference>
<evidence type="ECO:0000313" key="3">
    <source>
        <dbReference type="Proteomes" id="UP000614216"/>
    </source>
</evidence>
<dbReference type="GO" id="GO:0016020">
    <property type="term" value="C:membrane"/>
    <property type="evidence" value="ECO:0007669"/>
    <property type="project" value="TreeGrafter"/>
</dbReference>
<dbReference type="RefSeq" id="WP_202859055.1">
    <property type="nucleotide sequence ID" value="NZ_JAEUGD010000066.1"/>
</dbReference>
<evidence type="ECO:0000259" key="1">
    <source>
        <dbReference type="Pfam" id="PF00561"/>
    </source>
</evidence>
<reference evidence="2" key="1">
    <citation type="submission" date="2021-01" db="EMBL/GenBank/DDBJ databases">
        <title>Fulvivirga kasyanovii gen. nov., sp nov., a novel member of the phylum Bacteroidetes isolated from seawater in a mussel farm.</title>
        <authorList>
            <person name="Zhao L.-H."/>
            <person name="Wang Z.-J."/>
        </authorList>
    </citation>
    <scope>NUCLEOTIDE SEQUENCE</scope>
    <source>
        <strain evidence="2">29W222</strain>
    </source>
</reference>
<gene>
    <name evidence="2" type="ORF">JMN32_24715</name>
</gene>
<protein>
    <submittedName>
        <fullName evidence="2">Alpha/beta hydrolase</fullName>
    </submittedName>
</protein>
<proteinExistence type="predicted"/>
<dbReference type="PANTHER" id="PTHR43798">
    <property type="entry name" value="MONOACYLGLYCEROL LIPASE"/>
    <property type="match status" value="1"/>
</dbReference>
<name>A0A937KGU4_9BACT</name>
<dbReference type="Gene3D" id="3.40.50.1820">
    <property type="entry name" value="alpha/beta hydrolase"/>
    <property type="match status" value="1"/>
</dbReference>
<dbReference type="PANTHER" id="PTHR43798:SF5">
    <property type="entry name" value="MONOACYLGLYCEROL LIPASE ABHD6"/>
    <property type="match status" value="1"/>
</dbReference>
<evidence type="ECO:0000313" key="2">
    <source>
        <dbReference type="EMBL" id="MBL6449538.1"/>
    </source>
</evidence>
<dbReference type="InterPro" id="IPR050266">
    <property type="entry name" value="AB_hydrolase_sf"/>
</dbReference>
<dbReference type="Pfam" id="PF00561">
    <property type="entry name" value="Abhydrolase_1"/>
    <property type="match status" value="1"/>
</dbReference>
<feature type="domain" description="AB hydrolase-1" evidence="1">
    <location>
        <begin position="4"/>
        <end position="109"/>
    </location>
</feature>
<keyword evidence="3" id="KW-1185">Reference proteome</keyword>
<comment type="caution">
    <text evidence="2">The sequence shown here is derived from an EMBL/GenBank/DDBJ whole genome shotgun (WGS) entry which is preliminary data.</text>
</comment>
<keyword evidence="2" id="KW-0378">Hydrolase</keyword>
<accession>A0A937KGU4</accession>
<dbReference type="InterPro" id="IPR029058">
    <property type="entry name" value="AB_hydrolase_fold"/>
</dbReference>
<sequence length="229" mass="25057">MSQTILILHGALGSKEQLLPVTEALGSAFNTKSISFSGHGGVPFDGTFDINGFTEEVLTFMATENLEKVDIFGYSMGGYVALNLALKHPEKVGKIYTLGTKLEWSQDIAQKEIKLLDAEKIEEKAPAFAKTLNDRHAPTDWKEVLQKTSQMMISLGDGAALSLEEFKNISHQVIVGIGDEDNMVTIEESEKVANLLPQGSLQIFKGFKHPIEQIDVALLTAKITSFMQG</sequence>
<dbReference type="EMBL" id="JAEUGD010000066">
    <property type="protein sequence ID" value="MBL6449538.1"/>
    <property type="molecule type" value="Genomic_DNA"/>
</dbReference>
<dbReference type="InterPro" id="IPR000073">
    <property type="entry name" value="AB_hydrolase_1"/>
</dbReference>
<dbReference type="GO" id="GO:0047372">
    <property type="term" value="F:monoacylglycerol lipase activity"/>
    <property type="evidence" value="ECO:0007669"/>
    <property type="project" value="TreeGrafter"/>
</dbReference>